<reference evidence="1" key="1">
    <citation type="journal article" date="2021" name="PeerJ">
        <title>Extensive microbial diversity within the chicken gut microbiome revealed by metagenomics and culture.</title>
        <authorList>
            <person name="Gilroy R."/>
            <person name="Ravi A."/>
            <person name="Getino M."/>
            <person name="Pursley I."/>
            <person name="Horton D.L."/>
            <person name="Alikhan N.F."/>
            <person name="Baker D."/>
            <person name="Gharbi K."/>
            <person name="Hall N."/>
            <person name="Watson M."/>
            <person name="Adriaenssens E.M."/>
            <person name="Foster-Nyarko E."/>
            <person name="Jarju S."/>
            <person name="Secka A."/>
            <person name="Antonio M."/>
            <person name="Oren A."/>
            <person name="Chaudhuri R.R."/>
            <person name="La Ragione R."/>
            <person name="Hildebrand F."/>
            <person name="Pallen M.J."/>
        </authorList>
    </citation>
    <scope>NUCLEOTIDE SEQUENCE</scope>
    <source>
        <strain evidence="1">CHK187-5294</strain>
    </source>
</reference>
<dbReference type="AlphaFoldDB" id="A0A9D2D004"/>
<dbReference type="InterPro" id="IPR000944">
    <property type="entry name" value="Tscrpt_reg_Rrf2"/>
</dbReference>
<evidence type="ECO:0000313" key="1">
    <source>
        <dbReference type="EMBL" id="HIZ03986.1"/>
    </source>
</evidence>
<name>A0A9D2D004_9FIRM</name>
<dbReference type="PROSITE" id="PS51197">
    <property type="entry name" value="HTH_RRF2_2"/>
    <property type="match status" value="1"/>
</dbReference>
<sequence length="141" mass="15428">MKITSRFTVAVHTLLVIHYFEGKEKTTSEFIAASVNVNPVVIRRTLLSLKAAGIVEVKAGSGGASIAKDLKGITLFDVYRAVDSVDGDIFHFHENPNPACAVGKNIHAVLDTHLADAQRALENELKKVTLYDLTQELQEKL</sequence>
<dbReference type="GO" id="GO:0005829">
    <property type="term" value="C:cytosol"/>
    <property type="evidence" value="ECO:0007669"/>
    <property type="project" value="TreeGrafter"/>
</dbReference>
<dbReference type="InterPro" id="IPR036388">
    <property type="entry name" value="WH-like_DNA-bd_sf"/>
</dbReference>
<dbReference type="Gene3D" id="1.10.10.10">
    <property type="entry name" value="Winged helix-like DNA-binding domain superfamily/Winged helix DNA-binding domain"/>
    <property type="match status" value="1"/>
</dbReference>
<dbReference type="PANTHER" id="PTHR33221">
    <property type="entry name" value="WINGED HELIX-TURN-HELIX TRANSCRIPTIONAL REGULATOR, RRF2 FAMILY"/>
    <property type="match status" value="1"/>
</dbReference>
<dbReference type="GO" id="GO:0003700">
    <property type="term" value="F:DNA-binding transcription factor activity"/>
    <property type="evidence" value="ECO:0007669"/>
    <property type="project" value="TreeGrafter"/>
</dbReference>
<gene>
    <name evidence="1" type="ORF">H9727_06845</name>
</gene>
<dbReference type="FunFam" id="1.10.10.10:FF:000138">
    <property type="entry name" value="Rrf2 family transcriptional regulator"/>
    <property type="match status" value="1"/>
</dbReference>
<dbReference type="InterPro" id="IPR036390">
    <property type="entry name" value="WH_DNA-bd_sf"/>
</dbReference>
<dbReference type="Proteomes" id="UP000824132">
    <property type="component" value="Unassembled WGS sequence"/>
</dbReference>
<dbReference type="EMBL" id="DXCL01000042">
    <property type="protein sequence ID" value="HIZ03986.1"/>
    <property type="molecule type" value="Genomic_DNA"/>
</dbReference>
<organism evidence="1 2">
    <name type="scientific">Candidatus Borkfalkia avistercoris</name>
    <dbReference type="NCBI Taxonomy" id="2838504"/>
    <lineage>
        <taxon>Bacteria</taxon>
        <taxon>Bacillati</taxon>
        <taxon>Bacillota</taxon>
        <taxon>Clostridia</taxon>
        <taxon>Christensenellales</taxon>
        <taxon>Christensenellaceae</taxon>
        <taxon>Candidatus Borkfalkia</taxon>
    </lineage>
</organism>
<dbReference type="PANTHER" id="PTHR33221:SF15">
    <property type="entry name" value="HTH-TYPE TRANSCRIPTIONAL REGULATOR YWGB-RELATED"/>
    <property type="match status" value="1"/>
</dbReference>
<evidence type="ECO:0000313" key="2">
    <source>
        <dbReference type="Proteomes" id="UP000824132"/>
    </source>
</evidence>
<proteinExistence type="predicted"/>
<comment type="caution">
    <text evidence="1">The sequence shown here is derived from an EMBL/GenBank/DDBJ whole genome shotgun (WGS) entry which is preliminary data.</text>
</comment>
<reference evidence="1" key="2">
    <citation type="submission" date="2021-04" db="EMBL/GenBank/DDBJ databases">
        <authorList>
            <person name="Gilroy R."/>
        </authorList>
    </citation>
    <scope>NUCLEOTIDE SEQUENCE</scope>
    <source>
        <strain evidence="1">CHK187-5294</strain>
    </source>
</reference>
<protein>
    <submittedName>
        <fullName evidence="1">Rrf2 family transcriptional regulator</fullName>
    </submittedName>
</protein>
<dbReference type="SUPFAM" id="SSF46785">
    <property type="entry name" value="Winged helix' DNA-binding domain"/>
    <property type="match status" value="1"/>
</dbReference>
<dbReference type="Pfam" id="PF02082">
    <property type="entry name" value="Rrf2"/>
    <property type="match status" value="1"/>
</dbReference>
<accession>A0A9D2D004</accession>